<evidence type="ECO:0000313" key="2">
    <source>
        <dbReference type="EMBL" id="CUS03727.2"/>
    </source>
</evidence>
<accession>A0A170PGG3</accession>
<dbReference type="RefSeq" id="WP_095043175.1">
    <property type="nucleotide sequence ID" value="NZ_LN890655.1"/>
</dbReference>
<dbReference type="AlphaFoldDB" id="A0A170PGG3"/>
<keyword evidence="3" id="KW-1185">Reference proteome</keyword>
<protein>
    <submittedName>
        <fullName evidence="2">Uncharacterized protein</fullName>
    </submittedName>
</protein>
<organism evidence="2 3">
    <name type="scientific">Candidatus Promineifilum breve</name>
    <dbReference type="NCBI Taxonomy" id="1806508"/>
    <lineage>
        <taxon>Bacteria</taxon>
        <taxon>Bacillati</taxon>
        <taxon>Chloroflexota</taxon>
        <taxon>Ardenticatenia</taxon>
        <taxon>Candidatus Promineifilales</taxon>
        <taxon>Candidatus Promineifilaceae</taxon>
        <taxon>Candidatus Promineifilum</taxon>
    </lineage>
</organism>
<sequence length="363" mass="40430">MQASKEFAGLPMPVFSAFGWAGEETALKFALAQLQLFIDTLYLRLPADIRDEFPSRGLSQETQNVYLATGDTFDKEAFIAFNARPMSLEVQLGIVGKNLLSKGLAAVNKDPAAAHHILTQLDPNWTLRVQQMQVDTETGDNAHHLDLYKDSINNLTEEQAREIFGRAAYLNEEDKWVTPVYLSLRMSSERVAAMGLAVLDIAGDLVSTLMPTLRLFTGKKARKARASKAVKPARRPTDAAEEAPPGEQTITGSIKSMADSFSYVADLKPLHVRRGFINLTPAHWPFFASSNRTETRDVTIVFGGRQDRHSSVWRLQPDDQARIVLGSQVQEWLEENFTGSETIRVVARRLDNDEIRITLDSAA</sequence>
<reference evidence="2" key="1">
    <citation type="submission" date="2016-01" db="EMBL/GenBank/DDBJ databases">
        <authorList>
            <person name="Mcilroy J.S."/>
            <person name="Karst M S."/>
            <person name="Albertsen M."/>
        </authorList>
    </citation>
    <scope>NUCLEOTIDE SEQUENCE</scope>
    <source>
        <strain evidence="2">Cfx-K</strain>
    </source>
</reference>
<gene>
    <name evidence="2" type="ORF">CFX0092_A1849</name>
</gene>
<dbReference type="EMBL" id="LN890655">
    <property type="protein sequence ID" value="CUS03727.2"/>
    <property type="molecule type" value="Genomic_DNA"/>
</dbReference>
<proteinExistence type="predicted"/>
<dbReference type="Proteomes" id="UP000215027">
    <property type="component" value="Chromosome I"/>
</dbReference>
<name>A0A170PGG3_9CHLR</name>
<evidence type="ECO:0000313" key="3">
    <source>
        <dbReference type="Proteomes" id="UP000215027"/>
    </source>
</evidence>
<feature type="region of interest" description="Disordered" evidence="1">
    <location>
        <begin position="226"/>
        <end position="251"/>
    </location>
</feature>
<dbReference type="KEGG" id="pbf:CFX0092_A1849"/>
<evidence type="ECO:0000256" key="1">
    <source>
        <dbReference type="SAM" id="MobiDB-lite"/>
    </source>
</evidence>